<dbReference type="InterPro" id="IPR000999">
    <property type="entry name" value="RNase_III_dom"/>
</dbReference>
<protein>
    <recommendedName>
        <fullName evidence="2">RNase III domain-containing protein</fullName>
    </recommendedName>
</protein>
<dbReference type="EMBL" id="KV700135">
    <property type="protein sequence ID" value="OCF31328.1"/>
    <property type="molecule type" value="Genomic_DNA"/>
</dbReference>
<dbReference type="SMART" id="SM00535">
    <property type="entry name" value="RIBOc"/>
    <property type="match status" value="1"/>
</dbReference>
<dbReference type="AlphaFoldDB" id="A0A1B9GK20"/>
<feature type="region of interest" description="Disordered" evidence="1">
    <location>
        <begin position="172"/>
        <end position="261"/>
    </location>
</feature>
<evidence type="ECO:0000256" key="1">
    <source>
        <dbReference type="SAM" id="MobiDB-lite"/>
    </source>
</evidence>
<dbReference type="Pfam" id="PF00636">
    <property type="entry name" value="Ribonuclease_3"/>
    <property type="match status" value="1"/>
</dbReference>
<accession>A0A1B9GK20</accession>
<dbReference type="InterPro" id="IPR036389">
    <property type="entry name" value="RNase_III_sf"/>
</dbReference>
<dbReference type="GO" id="GO:0006396">
    <property type="term" value="P:RNA processing"/>
    <property type="evidence" value="ECO:0007669"/>
    <property type="project" value="InterPro"/>
</dbReference>
<dbReference type="SUPFAM" id="SSF69065">
    <property type="entry name" value="RNase III domain-like"/>
    <property type="match status" value="1"/>
</dbReference>
<evidence type="ECO:0000259" key="2">
    <source>
        <dbReference type="PROSITE" id="PS50142"/>
    </source>
</evidence>
<dbReference type="Proteomes" id="UP000092666">
    <property type="component" value="Unassembled WGS sequence"/>
</dbReference>
<dbReference type="STRING" id="1296120.A0A1B9GK20"/>
<evidence type="ECO:0000313" key="3">
    <source>
        <dbReference type="EMBL" id="OCF31328.1"/>
    </source>
</evidence>
<feature type="compositionally biased region" description="Acidic residues" evidence="1">
    <location>
        <begin position="309"/>
        <end position="318"/>
    </location>
</feature>
<reference evidence="4" key="2">
    <citation type="submission" date="2013-12" db="EMBL/GenBank/DDBJ databases">
        <title>Evolution of pathogenesis and genome organization in the Tremellales.</title>
        <authorList>
            <person name="Cuomo C."/>
            <person name="Litvintseva A."/>
            <person name="Heitman J."/>
            <person name="Chen Y."/>
            <person name="Sun S."/>
            <person name="Springer D."/>
            <person name="Dromer F."/>
            <person name="Young S."/>
            <person name="Zeng Q."/>
            <person name="Chapman S."/>
            <person name="Gujja S."/>
            <person name="Saif S."/>
            <person name="Birren B."/>
        </authorList>
    </citation>
    <scope>NUCLEOTIDE SEQUENCE [LARGE SCALE GENOMIC DNA]</scope>
    <source>
        <strain evidence="4">BCC8398</strain>
    </source>
</reference>
<feature type="domain" description="RNase III" evidence="2">
    <location>
        <begin position="36"/>
        <end position="162"/>
    </location>
</feature>
<reference evidence="3 4" key="1">
    <citation type="submission" date="2013-07" db="EMBL/GenBank/DDBJ databases">
        <title>The Genome Sequence of Cryptococcus heveanensis BCC8398.</title>
        <authorList>
            <consortium name="The Broad Institute Genome Sequencing Platform"/>
            <person name="Cuomo C."/>
            <person name="Litvintseva A."/>
            <person name="Chen Y."/>
            <person name="Heitman J."/>
            <person name="Sun S."/>
            <person name="Springer D."/>
            <person name="Dromer F."/>
            <person name="Young S.K."/>
            <person name="Zeng Q."/>
            <person name="Gargeya S."/>
            <person name="Fitzgerald M."/>
            <person name="Abouelleil A."/>
            <person name="Alvarado L."/>
            <person name="Berlin A.M."/>
            <person name="Chapman S.B."/>
            <person name="Dewar J."/>
            <person name="Goldberg J."/>
            <person name="Griggs A."/>
            <person name="Gujja S."/>
            <person name="Hansen M."/>
            <person name="Howarth C."/>
            <person name="Imamovic A."/>
            <person name="Larimer J."/>
            <person name="McCowan C."/>
            <person name="Murphy C."/>
            <person name="Pearson M."/>
            <person name="Priest M."/>
            <person name="Roberts A."/>
            <person name="Saif S."/>
            <person name="Shea T."/>
            <person name="Sykes S."/>
            <person name="Wortman J."/>
            <person name="Nusbaum C."/>
            <person name="Birren B."/>
        </authorList>
    </citation>
    <scope>NUCLEOTIDE SEQUENCE [LARGE SCALE GENOMIC DNA]</scope>
    <source>
        <strain evidence="3 4">BCC8398</strain>
    </source>
</reference>
<feature type="compositionally biased region" description="Low complexity" evidence="1">
    <location>
        <begin position="225"/>
        <end position="239"/>
    </location>
</feature>
<sequence length="367" mass="39701">MTSLFATYELPPIPLFSGRNDAGGPLEEPLPPLPPIEDESIETRVFTHASYIGKKRTTGTSLFDNEEEGRDNDKYEHLGDSLLGASVTLLLQDMYPTLSVGMATTLRSLLVANKTLRQLSHLYRLPLRLIAPAEQWAVLANGEHVPANLFEAYIAGVYYSYLQCGRVEAGGGGSGSPLQPMFESGSISSSGPASTSTSAIGLALRRHGDDADADAKPDVSELTSAHDSPSSGLGSSSNGFANGHGTHTPAAPESGRRPTTGEARDYLDQWLRPLFAHLARWALNELKQEQLRMRQRAMQQTNGDGSGSGEDEEMEDAETDRNAIGALARLNEWFIAKEGAPPKFVEEKSGAEWRAECRAVDKDGTVW</sequence>
<dbReference type="OrthoDB" id="2392202at2759"/>
<name>A0A1B9GK20_9TREE</name>
<dbReference type="CDD" id="cd00593">
    <property type="entry name" value="RIBOc"/>
    <property type="match status" value="1"/>
</dbReference>
<gene>
    <name evidence="3" type="ORF">I316_06932</name>
</gene>
<organism evidence="3 4">
    <name type="scientific">Kwoniella heveanensis BCC8398</name>
    <dbReference type="NCBI Taxonomy" id="1296120"/>
    <lineage>
        <taxon>Eukaryota</taxon>
        <taxon>Fungi</taxon>
        <taxon>Dikarya</taxon>
        <taxon>Basidiomycota</taxon>
        <taxon>Agaricomycotina</taxon>
        <taxon>Tremellomycetes</taxon>
        <taxon>Tremellales</taxon>
        <taxon>Cryptococcaceae</taxon>
        <taxon>Kwoniella</taxon>
    </lineage>
</organism>
<proteinExistence type="predicted"/>
<feature type="compositionally biased region" description="Low complexity" evidence="1">
    <location>
        <begin position="184"/>
        <end position="200"/>
    </location>
</feature>
<dbReference type="GO" id="GO:0004525">
    <property type="term" value="F:ribonuclease III activity"/>
    <property type="evidence" value="ECO:0007669"/>
    <property type="project" value="InterPro"/>
</dbReference>
<evidence type="ECO:0000313" key="4">
    <source>
        <dbReference type="Proteomes" id="UP000092666"/>
    </source>
</evidence>
<dbReference type="Gene3D" id="1.10.1520.10">
    <property type="entry name" value="Ribonuclease III domain"/>
    <property type="match status" value="1"/>
</dbReference>
<dbReference type="PROSITE" id="PS50142">
    <property type="entry name" value="RNASE_3_2"/>
    <property type="match status" value="1"/>
</dbReference>
<feature type="region of interest" description="Disordered" evidence="1">
    <location>
        <begin position="293"/>
        <end position="318"/>
    </location>
</feature>
<keyword evidence="4" id="KW-1185">Reference proteome</keyword>
<feature type="compositionally biased region" description="Basic and acidic residues" evidence="1">
    <location>
        <begin position="206"/>
        <end position="219"/>
    </location>
</feature>